<dbReference type="PANTHER" id="PTHR30068">
    <property type="entry name" value="URONATE ISOMERASE"/>
    <property type="match status" value="1"/>
</dbReference>
<evidence type="ECO:0000313" key="2">
    <source>
        <dbReference type="EMBL" id="ERJ99969.1"/>
    </source>
</evidence>
<dbReference type="PANTHER" id="PTHR30068:SF3">
    <property type="entry name" value="PHOSPHOLIPID_GLYCEROL ACYLTRANSFERASE DOMAIN-CONTAINING PROTEIN"/>
    <property type="match status" value="1"/>
</dbReference>
<proteinExistence type="predicted"/>
<dbReference type="Proteomes" id="UP000017023">
    <property type="component" value="Unassembled WGS sequence"/>
</dbReference>
<dbReference type="AlphaFoldDB" id="U2ME65"/>
<sequence length="374" mass="43567">MNKDQFEDIRPYKAEEIPAAMERIANSSSFPLLASYVYPNEPIEAVKERIRNYKTVKAFQTETMRMVNQRVIEHSISAFSCSGLDKLNPNEHYLFVSNHRDIMLDSSLLQYYLVTKGFDTTEITFGANLMMNQLVVDIGKSNKMFKVERPSNNIKDFYRSSKHLSEYIRYVITEKGQSVWIAQRNGRTKDGNDATDQGIIKMFCMSCPEDKIKAIDQLHIVPVAVSYEWEPCDILKTLEVYESQFSKYTKKPGEDLNSILTGITQEKGRVHFELCDPIAYAELSKFENLTNSEYHKAVARLLDSRINKAYRLYPNNYVAYDLRYGTTKYRDCYTDEQKTMFINYLKRLEKYDTCDIEKLIDIFLGIYSNPVNNK</sequence>
<organism evidence="2 3">
    <name type="scientific">Segatella salivae F0493</name>
    <dbReference type="NCBI Taxonomy" id="1395125"/>
    <lineage>
        <taxon>Bacteria</taxon>
        <taxon>Pseudomonadati</taxon>
        <taxon>Bacteroidota</taxon>
        <taxon>Bacteroidia</taxon>
        <taxon>Bacteroidales</taxon>
        <taxon>Prevotellaceae</taxon>
        <taxon>Segatella</taxon>
    </lineage>
</organism>
<accession>U2ME65</accession>
<dbReference type="EMBL" id="AWGW01000024">
    <property type="protein sequence ID" value="ERJ99969.1"/>
    <property type="molecule type" value="Genomic_DNA"/>
</dbReference>
<evidence type="ECO:0000259" key="1">
    <source>
        <dbReference type="Pfam" id="PF01553"/>
    </source>
</evidence>
<dbReference type="InterPro" id="IPR002123">
    <property type="entry name" value="Plipid/glycerol_acylTrfase"/>
</dbReference>
<dbReference type="Pfam" id="PF01553">
    <property type="entry name" value="Acyltransferase"/>
    <property type="match status" value="1"/>
</dbReference>
<keyword evidence="2" id="KW-0808">Transferase</keyword>
<keyword evidence="2" id="KW-0012">Acyltransferase</keyword>
<feature type="domain" description="Phospholipid/glycerol acyltransferase" evidence="1">
    <location>
        <begin position="80"/>
        <end position="226"/>
    </location>
</feature>
<dbReference type="GO" id="GO:0019698">
    <property type="term" value="P:D-galacturonate catabolic process"/>
    <property type="evidence" value="ECO:0007669"/>
    <property type="project" value="TreeGrafter"/>
</dbReference>
<gene>
    <name evidence="2" type="ORF">HMPREF9145_1476</name>
</gene>
<dbReference type="RefSeq" id="WP_021825752.1">
    <property type="nucleotide sequence ID" value="NZ_AWGW01000024.1"/>
</dbReference>
<dbReference type="GO" id="GO:0042840">
    <property type="term" value="P:D-glucuronate catabolic process"/>
    <property type="evidence" value="ECO:0007669"/>
    <property type="project" value="TreeGrafter"/>
</dbReference>
<dbReference type="PATRIC" id="fig|1395125.3.peg.1616"/>
<reference evidence="2 3" key="1">
    <citation type="submission" date="2013-08" db="EMBL/GenBank/DDBJ databases">
        <authorList>
            <person name="Durkin A.S."/>
            <person name="Haft D.R."/>
            <person name="McCorrison J."/>
            <person name="Torralba M."/>
            <person name="Gillis M."/>
            <person name="Haft D.H."/>
            <person name="Methe B."/>
            <person name="Sutton G."/>
            <person name="Nelson K.E."/>
        </authorList>
    </citation>
    <scope>NUCLEOTIDE SEQUENCE [LARGE SCALE GENOMIC DNA]</scope>
    <source>
        <strain evidence="2 3">F0493</strain>
    </source>
</reference>
<dbReference type="GeneID" id="78498158"/>
<protein>
    <submittedName>
        <fullName evidence="2">Acyltransferase</fullName>
    </submittedName>
</protein>
<name>U2ME65_9BACT</name>
<evidence type="ECO:0000313" key="3">
    <source>
        <dbReference type="Proteomes" id="UP000017023"/>
    </source>
</evidence>
<dbReference type="GO" id="GO:0016746">
    <property type="term" value="F:acyltransferase activity"/>
    <property type="evidence" value="ECO:0007669"/>
    <property type="project" value="UniProtKB-KW"/>
</dbReference>
<comment type="caution">
    <text evidence="2">The sequence shown here is derived from an EMBL/GenBank/DDBJ whole genome shotgun (WGS) entry which is preliminary data.</text>
</comment>